<dbReference type="PANTHER" id="PTHR35936:SF35">
    <property type="entry name" value="L-CYSTINE-BINDING PROTEIN TCYJ"/>
    <property type="match status" value="1"/>
</dbReference>
<dbReference type="SMART" id="SM00062">
    <property type="entry name" value="PBPb"/>
    <property type="match status" value="1"/>
</dbReference>
<organism evidence="7 8">
    <name type="scientific">Sinorhizobium americanum</name>
    <dbReference type="NCBI Taxonomy" id="194963"/>
    <lineage>
        <taxon>Bacteria</taxon>
        <taxon>Pseudomonadati</taxon>
        <taxon>Pseudomonadota</taxon>
        <taxon>Alphaproteobacteria</taxon>
        <taxon>Hyphomicrobiales</taxon>
        <taxon>Rhizobiaceae</taxon>
        <taxon>Sinorhizobium/Ensifer group</taxon>
        <taxon>Sinorhizobium</taxon>
    </lineage>
</organism>
<feature type="chain" id="PRO_5015583510" evidence="5">
    <location>
        <begin position="30"/>
        <end position="279"/>
    </location>
</feature>
<comment type="subcellular location">
    <subcellularLocation>
        <location evidence="1">Periplasm</location>
    </subcellularLocation>
</comment>
<feature type="domain" description="Solute-binding protein family 3/N-terminal" evidence="6">
    <location>
        <begin position="41"/>
        <end position="274"/>
    </location>
</feature>
<evidence type="ECO:0000256" key="1">
    <source>
        <dbReference type="ARBA" id="ARBA00004418"/>
    </source>
</evidence>
<reference evidence="7 8" key="1">
    <citation type="journal article" date="2014" name="Syst. Appl. Microbiol.">
        <title>Microsymbionts of Phaseolus vulgaris in acid and alkaline soils of Mexico.</title>
        <authorList>
            <person name="Verastegui-Valdes M.M."/>
            <person name="Zhang Y.J."/>
            <person name="Rivera-Orduna F.N."/>
            <person name="Cheng H.P."/>
            <person name="Sui X.H."/>
            <person name="Wang E.T."/>
        </authorList>
    </citation>
    <scope>NUCLEOTIDE SEQUENCE [LARGE SCALE GENOMIC DNA]</scope>
    <source>
        <strain evidence="7 8">FG01</strain>
    </source>
</reference>
<evidence type="ECO:0000313" key="7">
    <source>
        <dbReference type="EMBL" id="POH30620.1"/>
    </source>
</evidence>
<evidence type="ECO:0000256" key="3">
    <source>
        <dbReference type="ARBA" id="ARBA00022729"/>
    </source>
</evidence>
<dbReference type="GO" id="GO:0042597">
    <property type="term" value="C:periplasmic space"/>
    <property type="evidence" value="ECO:0007669"/>
    <property type="project" value="UniProtKB-SubCell"/>
</dbReference>
<comment type="caution">
    <text evidence="7">The sequence shown here is derived from an EMBL/GenBank/DDBJ whole genome shotgun (WGS) entry which is preliminary data.</text>
</comment>
<protein>
    <submittedName>
        <fullName evidence="7">Amino acid ABC transporter substrate-binding protein</fullName>
    </submittedName>
</protein>
<dbReference type="PANTHER" id="PTHR35936">
    <property type="entry name" value="MEMBRANE-BOUND LYTIC MUREIN TRANSGLYCOSYLASE F"/>
    <property type="match status" value="1"/>
</dbReference>
<proteinExistence type="inferred from homology"/>
<dbReference type="InterPro" id="IPR018313">
    <property type="entry name" value="SBP_3_CS"/>
</dbReference>
<dbReference type="Gene3D" id="3.40.190.10">
    <property type="entry name" value="Periplasmic binding protein-like II"/>
    <property type="match status" value="2"/>
</dbReference>
<name>A0A2S3YNH3_9HYPH</name>
<evidence type="ECO:0000259" key="6">
    <source>
        <dbReference type="SMART" id="SM00062"/>
    </source>
</evidence>
<sequence>MNWPLKTFTRPATAAIAFASLTFAISAHAGEVLDRVLAKKTLTVATSANWHPASFMNEKGELDGFDVEVAKGVAKHMGAEAKFVTPGWDIITSGIWEGRWDLAMGQMTPTAPRAKLFDFPAVYIWGNTVAVVHKDSKASKPSDLDGKVMGVPAGSSEENYLKHTLEIYNAPPIKYEFAPGEVKSYDSGSAARDDLRLGDGVRLDGLLDEELAAKAAIEAGYPFKIIGSSLVSTPAVIAVLHGDKEFSDKVAAAVKSMREDGTLSKLSIKWYGSDYTAQK</sequence>
<feature type="signal peptide" evidence="5">
    <location>
        <begin position="1"/>
        <end position="29"/>
    </location>
</feature>
<evidence type="ECO:0000256" key="2">
    <source>
        <dbReference type="ARBA" id="ARBA00010333"/>
    </source>
</evidence>
<dbReference type="RefSeq" id="WP_097528022.1">
    <property type="nucleotide sequence ID" value="NZ_LODU01000028.1"/>
</dbReference>
<comment type="similarity">
    <text evidence="2 4">Belongs to the bacterial solute-binding protein 3 family.</text>
</comment>
<dbReference type="InterPro" id="IPR001638">
    <property type="entry name" value="Solute-binding_3/MltF_N"/>
</dbReference>
<keyword evidence="3 5" id="KW-0732">Signal</keyword>
<dbReference type="PROSITE" id="PS01039">
    <property type="entry name" value="SBP_BACTERIAL_3"/>
    <property type="match status" value="1"/>
</dbReference>
<dbReference type="Proteomes" id="UP000237511">
    <property type="component" value="Unassembled WGS sequence"/>
</dbReference>
<dbReference type="SUPFAM" id="SSF53850">
    <property type="entry name" value="Periplasmic binding protein-like II"/>
    <property type="match status" value="1"/>
</dbReference>
<dbReference type="EMBL" id="LODU01000028">
    <property type="protein sequence ID" value="POH30620.1"/>
    <property type="molecule type" value="Genomic_DNA"/>
</dbReference>
<dbReference type="AlphaFoldDB" id="A0A2S3YNH3"/>
<evidence type="ECO:0000256" key="5">
    <source>
        <dbReference type="SAM" id="SignalP"/>
    </source>
</evidence>
<evidence type="ECO:0000256" key="4">
    <source>
        <dbReference type="RuleBase" id="RU003744"/>
    </source>
</evidence>
<evidence type="ECO:0000313" key="8">
    <source>
        <dbReference type="Proteomes" id="UP000237511"/>
    </source>
</evidence>
<accession>A0A2S3YNH3</accession>
<gene>
    <name evidence="7" type="ORF">ATY31_14345</name>
</gene>
<dbReference type="Pfam" id="PF00497">
    <property type="entry name" value="SBP_bac_3"/>
    <property type="match status" value="1"/>
</dbReference>